<keyword evidence="5 7" id="KW-0687">Ribonucleoprotein</keyword>
<dbReference type="InterPro" id="IPR002583">
    <property type="entry name" value="Ribosomal_bS20"/>
</dbReference>
<evidence type="ECO:0000313" key="9">
    <source>
        <dbReference type="Proteomes" id="UP000028533"/>
    </source>
</evidence>
<evidence type="ECO:0000256" key="2">
    <source>
        <dbReference type="ARBA" id="ARBA00022730"/>
    </source>
</evidence>
<dbReference type="Proteomes" id="UP000028533">
    <property type="component" value="Unassembled WGS sequence"/>
</dbReference>
<sequence length="81" mass="8967">MANIKSQKKRVLTNEKSRLANKAFKSEIKTAIKKALNAKSNDEANKAELVNHAVSLVDKGLKKGIFKDNKAAREKSRLMSA</sequence>
<dbReference type="Pfam" id="PF01649">
    <property type="entry name" value="Ribosomal_S20p"/>
    <property type="match status" value="1"/>
</dbReference>
<evidence type="ECO:0000256" key="4">
    <source>
        <dbReference type="ARBA" id="ARBA00022980"/>
    </source>
</evidence>
<dbReference type="InterPro" id="IPR036510">
    <property type="entry name" value="Ribosomal_bS20_sf"/>
</dbReference>
<evidence type="ECO:0000256" key="1">
    <source>
        <dbReference type="ARBA" id="ARBA00007634"/>
    </source>
</evidence>
<keyword evidence="2 7" id="KW-0699">rRNA-binding</keyword>
<dbReference type="GO" id="GO:0005829">
    <property type="term" value="C:cytosol"/>
    <property type="evidence" value="ECO:0007669"/>
    <property type="project" value="TreeGrafter"/>
</dbReference>
<dbReference type="GO" id="GO:0015935">
    <property type="term" value="C:small ribosomal subunit"/>
    <property type="evidence" value="ECO:0007669"/>
    <property type="project" value="TreeGrafter"/>
</dbReference>
<proteinExistence type="inferred from homology"/>
<dbReference type="AlphaFoldDB" id="A0A084EGE3"/>
<dbReference type="SUPFAM" id="SSF46992">
    <property type="entry name" value="Ribosomal protein S20"/>
    <property type="match status" value="1"/>
</dbReference>
<comment type="caution">
    <text evidence="8">The sequence shown here is derived from an EMBL/GenBank/DDBJ whole genome shotgun (WGS) entry which is preliminary data.</text>
</comment>
<dbReference type="Gene3D" id="1.20.58.110">
    <property type="entry name" value="Ribosomal protein S20"/>
    <property type="match status" value="1"/>
</dbReference>
<comment type="function">
    <text evidence="7">Binds directly to 16S ribosomal RNA.</text>
</comment>
<name>A0A084EGE3_MYCCA</name>
<gene>
    <name evidence="7 8" type="primary">rpsT</name>
    <name evidence="8" type="ORF">MCAPa_8410</name>
</gene>
<dbReference type="GO" id="GO:0003735">
    <property type="term" value="F:structural constituent of ribosome"/>
    <property type="evidence" value="ECO:0007669"/>
    <property type="project" value="InterPro"/>
</dbReference>
<dbReference type="HAMAP" id="MF_00500">
    <property type="entry name" value="Ribosomal_bS20"/>
    <property type="match status" value="1"/>
</dbReference>
<keyword evidence="4 7" id="KW-0689">Ribosomal protein</keyword>
<organism evidence="8 9">
    <name type="scientific">Mycoplasma capricolum subsp. capricolum 14232</name>
    <dbReference type="NCBI Taxonomy" id="1188238"/>
    <lineage>
        <taxon>Bacteria</taxon>
        <taxon>Bacillati</taxon>
        <taxon>Mycoplasmatota</taxon>
        <taxon>Mollicutes</taxon>
        <taxon>Mycoplasmataceae</taxon>
        <taxon>Mycoplasma</taxon>
    </lineage>
</organism>
<keyword evidence="3 7" id="KW-0694">RNA-binding</keyword>
<dbReference type="RefSeq" id="WP_013448096.1">
    <property type="nucleotide sequence ID" value="NZ_JFDO01000036.1"/>
</dbReference>
<dbReference type="PANTHER" id="PTHR33398">
    <property type="entry name" value="30S RIBOSOMAL PROTEIN S20"/>
    <property type="match status" value="1"/>
</dbReference>
<reference evidence="8 9" key="1">
    <citation type="submission" date="2014-02" db="EMBL/GenBank/DDBJ databases">
        <title>Genome sequence of Mycoplasma capricolum subsp. capricolum strain 14232.</title>
        <authorList>
            <person name="Sirand-Pugnet P."/>
            <person name="Breton M."/>
            <person name="Dordet-Frisoni E."/>
            <person name="Baranowski E."/>
            <person name="Barre A."/>
            <person name="Couture C."/>
            <person name="Dupuy V."/>
            <person name="Gaurivaud P."/>
            <person name="Jacob D."/>
            <person name="Lemaitre C."/>
            <person name="Manso-Silvan L."/>
            <person name="Nikolski M."/>
            <person name="Nouvel L.-X."/>
            <person name="Poumarat F."/>
            <person name="Tardy F."/>
            <person name="Thebault P."/>
            <person name="Theil S."/>
            <person name="Citti C."/>
            <person name="Thiaucourt F."/>
            <person name="Blanchard A."/>
        </authorList>
    </citation>
    <scope>NUCLEOTIDE SEQUENCE [LARGE SCALE GENOMIC DNA]</scope>
    <source>
        <strain evidence="8 9">14232</strain>
    </source>
</reference>
<dbReference type="GO" id="GO:0006412">
    <property type="term" value="P:translation"/>
    <property type="evidence" value="ECO:0007669"/>
    <property type="project" value="UniProtKB-UniRule"/>
</dbReference>
<evidence type="ECO:0000313" key="8">
    <source>
        <dbReference type="EMBL" id="KEZ17035.1"/>
    </source>
</evidence>
<dbReference type="GO" id="GO:0070181">
    <property type="term" value="F:small ribosomal subunit rRNA binding"/>
    <property type="evidence" value="ECO:0007669"/>
    <property type="project" value="TreeGrafter"/>
</dbReference>
<protein>
    <recommendedName>
        <fullName evidence="6 7">Small ribosomal subunit protein bS20</fullName>
    </recommendedName>
</protein>
<comment type="similarity">
    <text evidence="1 7">Belongs to the bacterial ribosomal protein bS20 family.</text>
</comment>
<dbReference type="EMBL" id="JFDO01000036">
    <property type="protein sequence ID" value="KEZ17035.1"/>
    <property type="molecule type" value="Genomic_DNA"/>
</dbReference>
<evidence type="ECO:0000256" key="7">
    <source>
        <dbReference type="HAMAP-Rule" id="MF_00500"/>
    </source>
</evidence>
<evidence type="ECO:0000256" key="6">
    <source>
        <dbReference type="ARBA" id="ARBA00035136"/>
    </source>
</evidence>
<evidence type="ECO:0000256" key="3">
    <source>
        <dbReference type="ARBA" id="ARBA00022884"/>
    </source>
</evidence>
<accession>A0A084EGE3</accession>
<dbReference type="NCBIfam" id="TIGR00029">
    <property type="entry name" value="S20"/>
    <property type="match status" value="1"/>
</dbReference>
<evidence type="ECO:0000256" key="5">
    <source>
        <dbReference type="ARBA" id="ARBA00023274"/>
    </source>
</evidence>
<dbReference type="PANTHER" id="PTHR33398:SF1">
    <property type="entry name" value="SMALL RIBOSOMAL SUBUNIT PROTEIN BS20C"/>
    <property type="match status" value="1"/>
</dbReference>